<sequence length="236" mass="25816">MGQKVLITGANKGIGFETAKQLGAKGWTILLGARNEQRGMAAVEALQQQGITAEWIKIDLTDTNTIHAAADDIKANHSDVKLLINNAGISGDMDASALDVDVEELKALADVNFLGNFEMIKTFTPILAPNKVRIVNLTIPLKPSVFFHPFSYIATKAPLNAMIKLFARDFKKNNIPVEIFGVMPGGVTTDLNKNMKGFYMRSVNEAAQSIAKVATDKHNHNGKILLRVLPFKLFKK</sequence>
<dbReference type="RefSeq" id="WP_103167368.1">
    <property type="nucleotide sequence ID" value="NZ_CP130489.1"/>
</dbReference>
<dbReference type="Gene3D" id="3.40.50.720">
    <property type="entry name" value="NAD(P)-binding Rossmann-like Domain"/>
    <property type="match status" value="1"/>
</dbReference>
<proteinExistence type="inferred from homology"/>
<dbReference type="InterPro" id="IPR036291">
    <property type="entry name" value="NAD(P)-bd_dom_sf"/>
</dbReference>
<keyword evidence="3" id="KW-0560">Oxidoreductase</keyword>
<dbReference type="SUPFAM" id="SSF51735">
    <property type="entry name" value="NAD(P)-binding Rossmann-fold domains"/>
    <property type="match status" value="1"/>
</dbReference>
<dbReference type="PRINTS" id="PR00081">
    <property type="entry name" value="GDHRDH"/>
</dbReference>
<dbReference type="AlphaFoldDB" id="A0A2K4DH16"/>
<accession>A0A2K4DH16</accession>
<keyword evidence="2" id="KW-0521">NADP</keyword>
<dbReference type="EMBL" id="PYZH01000006">
    <property type="protein sequence ID" value="PTF16551.1"/>
    <property type="molecule type" value="Genomic_DNA"/>
</dbReference>
<dbReference type="InterPro" id="IPR002347">
    <property type="entry name" value="SDR_fam"/>
</dbReference>
<comment type="caution">
    <text evidence="4">The sequence shown here is derived from an EMBL/GenBank/DDBJ whole genome shotgun (WGS) entry which is preliminary data.</text>
</comment>
<dbReference type="GeneID" id="48886827"/>
<name>A0A2K4DH16_9STAP</name>
<reference evidence="6 7" key="1">
    <citation type="journal article" date="2016" name="Front. Microbiol.">
        <title>Comprehensive Phylogenetic Analysis of Bovine Non-aureus Staphylococci Species Based on Whole-Genome Sequencing.</title>
        <authorList>
            <person name="Naushad S."/>
            <person name="Barkema H.W."/>
            <person name="Luby C."/>
            <person name="Condas L.A."/>
            <person name="Nobrega D.B."/>
            <person name="Carson D.A."/>
            <person name="De Buck J."/>
        </authorList>
    </citation>
    <scope>NUCLEOTIDE SEQUENCE [LARGE SCALE GENOMIC DNA]</scope>
    <source>
        <strain evidence="5 7">SNUC 4143</strain>
        <strain evidence="4 6">SNUC 761</strain>
    </source>
</reference>
<dbReference type="Proteomes" id="UP000243350">
    <property type="component" value="Unassembled WGS sequence"/>
</dbReference>
<organism evidence="4 6">
    <name type="scientific">Staphylococcus devriesei</name>
    <dbReference type="NCBI Taxonomy" id="586733"/>
    <lineage>
        <taxon>Bacteria</taxon>
        <taxon>Bacillati</taxon>
        <taxon>Bacillota</taxon>
        <taxon>Bacilli</taxon>
        <taxon>Bacillales</taxon>
        <taxon>Staphylococcaceae</taxon>
        <taxon>Staphylococcus</taxon>
    </lineage>
</organism>
<evidence type="ECO:0000256" key="1">
    <source>
        <dbReference type="ARBA" id="ARBA00006484"/>
    </source>
</evidence>
<dbReference type="PANTHER" id="PTHR43490">
    <property type="entry name" value="(+)-NEOMENTHOL DEHYDROGENASE"/>
    <property type="match status" value="1"/>
</dbReference>
<gene>
    <name evidence="4" type="ORF">BUY44_01715</name>
    <name evidence="5" type="ORF">BUY48_01870</name>
</gene>
<dbReference type="Proteomes" id="UP000242547">
    <property type="component" value="Unassembled WGS sequence"/>
</dbReference>
<dbReference type="OrthoDB" id="5786478at2"/>
<dbReference type="Pfam" id="PF00106">
    <property type="entry name" value="adh_short"/>
    <property type="match status" value="1"/>
</dbReference>
<comment type="similarity">
    <text evidence="1">Belongs to the short-chain dehydrogenases/reductases (SDR) family.</text>
</comment>
<dbReference type="PANTHER" id="PTHR43490:SF99">
    <property type="entry name" value="SHORT-CHAIN DEHYDROGENASE_REDUCTASE"/>
    <property type="match status" value="1"/>
</dbReference>
<evidence type="ECO:0000313" key="7">
    <source>
        <dbReference type="Proteomes" id="UP000243350"/>
    </source>
</evidence>
<evidence type="ECO:0000313" key="6">
    <source>
        <dbReference type="Proteomes" id="UP000242547"/>
    </source>
</evidence>
<evidence type="ECO:0000256" key="3">
    <source>
        <dbReference type="ARBA" id="ARBA00023002"/>
    </source>
</evidence>
<evidence type="ECO:0000313" key="5">
    <source>
        <dbReference type="EMBL" id="PTF16551.1"/>
    </source>
</evidence>
<dbReference type="EMBL" id="PYZL01000006">
    <property type="protein sequence ID" value="PTE74352.1"/>
    <property type="molecule type" value="Genomic_DNA"/>
</dbReference>
<evidence type="ECO:0000313" key="4">
    <source>
        <dbReference type="EMBL" id="PTE74352.1"/>
    </source>
</evidence>
<evidence type="ECO:0000256" key="2">
    <source>
        <dbReference type="ARBA" id="ARBA00022857"/>
    </source>
</evidence>
<protein>
    <submittedName>
        <fullName evidence="4">KR domain-containing protein</fullName>
    </submittedName>
</protein>
<reference evidence="4" key="2">
    <citation type="submission" date="2018-03" db="EMBL/GenBank/DDBJ databases">
        <authorList>
            <person name="Keele B.F."/>
        </authorList>
    </citation>
    <scope>NUCLEOTIDE SEQUENCE</scope>
    <source>
        <strain evidence="5">SNUC 4143</strain>
        <strain evidence="4">SNUC 761</strain>
    </source>
</reference>
<dbReference type="GO" id="GO:0016491">
    <property type="term" value="F:oxidoreductase activity"/>
    <property type="evidence" value="ECO:0007669"/>
    <property type="project" value="UniProtKB-KW"/>
</dbReference>